<dbReference type="GO" id="GO:0008270">
    <property type="term" value="F:zinc ion binding"/>
    <property type="evidence" value="ECO:0007669"/>
    <property type="project" value="UniProtKB-KW"/>
</dbReference>
<dbReference type="GO" id="GO:0016925">
    <property type="term" value="P:protein sumoylation"/>
    <property type="evidence" value="ECO:0007669"/>
    <property type="project" value="TreeGrafter"/>
</dbReference>
<keyword evidence="2 4" id="KW-0863">Zinc-finger</keyword>
<dbReference type="PROSITE" id="PS51044">
    <property type="entry name" value="ZF_SP_RING"/>
    <property type="match status" value="1"/>
</dbReference>
<dbReference type="CDD" id="cd16650">
    <property type="entry name" value="SP-RING_PIAS-like"/>
    <property type="match status" value="1"/>
</dbReference>
<dbReference type="Gene3D" id="3.30.40.10">
    <property type="entry name" value="Zinc/RING finger domain, C3HC4 (zinc finger)"/>
    <property type="match status" value="1"/>
</dbReference>
<evidence type="ECO:0000256" key="2">
    <source>
        <dbReference type="ARBA" id="ARBA00022771"/>
    </source>
</evidence>
<dbReference type="InterPro" id="IPR004181">
    <property type="entry name" value="Znf_MIZ"/>
</dbReference>
<evidence type="ECO:0000259" key="6">
    <source>
        <dbReference type="PROSITE" id="PS51044"/>
    </source>
</evidence>
<dbReference type="EMBL" id="MBFS01000916">
    <property type="protein sequence ID" value="PVV01654.1"/>
    <property type="molecule type" value="Genomic_DNA"/>
</dbReference>
<dbReference type="InterPro" id="IPR013083">
    <property type="entry name" value="Znf_RING/FYVE/PHD"/>
</dbReference>
<evidence type="ECO:0000313" key="8">
    <source>
        <dbReference type="Proteomes" id="UP000245609"/>
    </source>
</evidence>
<gene>
    <name evidence="7" type="ORF">BB560_003917</name>
</gene>
<keyword evidence="1" id="KW-0479">Metal-binding</keyword>
<feature type="region of interest" description="Disordered" evidence="5">
    <location>
        <begin position="231"/>
        <end position="257"/>
    </location>
</feature>
<name>A0A2T9ZAP7_9FUNG</name>
<sequence>MVAGVYIVKNKPIDALIANIRESSLNYTQTASTENNTEDDDIVAVGSFISLICPVGQCRIKIPAKSKSCKHAQCFDLFSFLELNKSLYPMKCPVCSIIIDSVDKLIVDLKFEKALESIPEKFTQFYINHDGTFDLSLLEKQSENSTNESICPTPNSKKRKNVFEIIDSDSESFPEDIDDKKLVLASIHKSKQLKTSHLEESVSLNIIQNESTLSANSDQPVIESNNFIDLTLDSPDSPDSTSTSHNGGADRSLLPTGNSLENITGISNLGINTTANITNIIRNVGEDVQNTARITVQPLEMHNNLDINYNINHLLPAQPNNFNNIVVASNRNSGPSINTGANASGSLSALNRPLNTMPLYSRESLNGRTRVPVNFNLIPTSNNITTQTSTRPYENIINFDARTNAGVGGTTSTSIRNLISVNTSGGNLHQNQTTFIYHQSQLNNSSEQQAQVNTSGSVNTFNDLNSRIPVERLVSRELNINTLNPSSDLNVPLNSNNNTRSTAARNYGTAYSANLSVNNRDSNMGLNSNPNVDRVLGDKNSVLPSVQYTLQNVNKGPDLQTNLQKSSGNVGKEQNYGDLYSLDAAEDLLDDEEVLNTILCSNNFINNDLAGSIFFDYEEEQSLDVQSGVQNSVQGGAKSGGLCSTESRDSGIGYNNNVGLIRVDKGTNSEFNIEQNIEVDEELLAQLDKVEREHFPNL</sequence>
<feature type="compositionally biased region" description="Low complexity" evidence="5">
    <location>
        <begin position="231"/>
        <end position="244"/>
    </location>
</feature>
<comment type="caution">
    <text evidence="7">The sequence shown here is derived from an EMBL/GenBank/DDBJ whole genome shotgun (WGS) entry which is preliminary data.</text>
</comment>
<dbReference type="GO" id="GO:0061665">
    <property type="term" value="F:SUMO ligase activity"/>
    <property type="evidence" value="ECO:0007669"/>
    <property type="project" value="TreeGrafter"/>
</dbReference>
<dbReference type="AlphaFoldDB" id="A0A2T9ZAP7"/>
<evidence type="ECO:0000256" key="5">
    <source>
        <dbReference type="SAM" id="MobiDB-lite"/>
    </source>
</evidence>
<reference evidence="7 8" key="1">
    <citation type="journal article" date="2018" name="MBio">
        <title>Comparative Genomics Reveals the Core Gene Toolbox for the Fungus-Insect Symbiosis.</title>
        <authorList>
            <person name="Wang Y."/>
            <person name="Stata M."/>
            <person name="Wang W."/>
            <person name="Stajich J.E."/>
            <person name="White M.M."/>
            <person name="Moncalvo J.M."/>
        </authorList>
    </citation>
    <scope>NUCLEOTIDE SEQUENCE [LARGE SCALE GENOMIC DNA]</scope>
    <source>
        <strain evidence="7 8">SC-DP-2</strain>
    </source>
</reference>
<keyword evidence="8" id="KW-1185">Reference proteome</keyword>
<proteinExistence type="predicted"/>
<dbReference type="PANTHER" id="PTHR10782">
    <property type="entry name" value="ZINC FINGER MIZ DOMAIN-CONTAINING PROTEIN"/>
    <property type="match status" value="1"/>
</dbReference>
<dbReference type="OrthoDB" id="28127at2759"/>
<organism evidence="7 8">
    <name type="scientific">Smittium megazygosporum</name>
    <dbReference type="NCBI Taxonomy" id="133381"/>
    <lineage>
        <taxon>Eukaryota</taxon>
        <taxon>Fungi</taxon>
        <taxon>Fungi incertae sedis</taxon>
        <taxon>Zoopagomycota</taxon>
        <taxon>Kickxellomycotina</taxon>
        <taxon>Harpellomycetes</taxon>
        <taxon>Harpellales</taxon>
        <taxon>Legeriomycetaceae</taxon>
        <taxon>Smittium</taxon>
    </lineage>
</organism>
<feature type="domain" description="SP-RING-type" evidence="6">
    <location>
        <begin position="38"/>
        <end position="120"/>
    </location>
</feature>
<accession>A0A2T9ZAP7</accession>
<evidence type="ECO:0000256" key="4">
    <source>
        <dbReference type="PROSITE-ProRule" id="PRU00452"/>
    </source>
</evidence>
<dbReference type="GO" id="GO:0000785">
    <property type="term" value="C:chromatin"/>
    <property type="evidence" value="ECO:0007669"/>
    <property type="project" value="TreeGrafter"/>
</dbReference>
<evidence type="ECO:0000256" key="3">
    <source>
        <dbReference type="ARBA" id="ARBA00022833"/>
    </source>
</evidence>
<dbReference type="PANTHER" id="PTHR10782:SF4">
    <property type="entry name" value="TONALLI, ISOFORM E"/>
    <property type="match status" value="1"/>
</dbReference>
<dbReference type="Proteomes" id="UP000245609">
    <property type="component" value="Unassembled WGS sequence"/>
</dbReference>
<protein>
    <recommendedName>
        <fullName evidence="6">SP-RING-type domain-containing protein</fullName>
    </recommendedName>
</protein>
<dbReference type="Pfam" id="PF02891">
    <property type="entry name" value="zf-MIZ"/>
    <property type="match status" value="1"/>
</dbReference>
<evidence type="ECO:0000313" key="7">
    <source>
        <dbReference type="EMBL" id="PVV01654.1"/>
    </source>
</evidence>
<evidence type="ECO:0000256" key="1">
    <source>
        <dbReference type="ARBA" id="ARBA00022723"/>
    </source>
</evidence>
<dbReference type="STRING" id="133381.A0A2T9ZAP7"/>
<keyword evidence="3" id="KW-0862">Zinc</keyword>